<name>F0W4Z4_9STRA</name>
<sequence length="326" mass="36017">MVSFKASSRGIILVSRPTIRGDFFLGHEHPVFVHHKHRALNKVTPSSIAAKQVAKAQSKRVDLDEAGLAAKQAKDATDEEPVTILRPLSPASYDEWTYVSNKMACKQPPVIPEAATISCTEIQRDNCGSFIFPVHPTQYQLPFHPLDADNEGDSLTCEVTVDNTIVRSNPLYPADTVSRMLEQHCMLTHPTTISKRSSVRKQIRKQQVLFTNDIDPETRLAMLAAQPTFIAPALLHRSHLIVKEHIIMRAVCGASDGSYGDTATVTNRLQTKSGTDIPLHDVLLAELFLPTPEQCSKAEALAVFDLYLQSFGASVYMDPLYVVTLS</sequence>
<dbReference type="HOGENOM" id="CLU_853697_0_0_1"/>
<dbReference type="EMBL" id="FR824064">
    <property type="protein sequence ID" value="CCA16184.1"/>
    <property type="molecule type" value="Genomic_DNA"/>
</dbReference>
<dbReference type="AlphaFoldDB" id="F0W4Z4"/>
<gene>
    <name evidence="1" type="primary">AlNc14C19G1964</name>
    <name evidence="1" type="ORF">ALNC14_023270</name>
</gene>
<protein>
    <submittedName>
        <fullName evidence="1">AlNc14C19G1964 protein</fullName>
    </submittedName>
</protein>
<accession>F0W4Z4</accession>
<proteinExistence type="predicted"/>
<reference evidence="1" key="2">
    <citation type="submission" date="2011-02" db="EMBL/GenBank/DDBJ databases">
        <authorList>
            <person name="MacLean D."/>
        </authorList>
    </citation>
    <scope>NUCLEOTIDE SEQUENCE</scope>
</reference>
<organism evidence="1">
    <name type="scientific">Albugo laibachii Nc14</name>
    <dbReference type="NCBI Taxonomy" id="890382"/>
    <lineage>
        <taxon>Eukaryota</taxon>
        <taxon>Sar</taxon>
        <taxon>Stramenopiles</taxon>
        <taxon>Oomycota</taxon>
        <taxon>Peronosporomycetes</taxon>
        <taxon>Albuginales</taxon>
        <taxon>Albuginaceae</taxon>
        <taxon>Albugo</taxon>
    </lineage>
</organism>
<evidence type="ECO:0000313" key="1">
    <source>
        <dbReference type="EMBL" id="CCA16184.1"/>
    </source>
</evidence>
<reference evidence="1" key="1">
    <citation type="journal article" date="2011" name="PLoS Biol.">
        <title>Gene gain and loss during evolution of obligate parasitism in the white rust pathogen of Arabidopsis thaliana.</title>
        <authorList>
            <person name="Kemen E."/>
            <person name="Gardiner A."/>
            <person name="Schultz-Larsen T."/>
            <person name="Kemen A.C."/>
            <person name="Balmuth A.L."/>
            <person name="Robert-Seilaniantz A."/>
            <person name="Bailey K."/>
            <person name="Holub E."/>
            <person name="Studholme D.J."/>
            <person name="Maclean D."/>
            <person name="Jones J.D."/>
        </authorList>
    </citation>
    <scope>NUCLEOTIDE SEQUENCE</scope>
</reference>